<protein>
    <recommendedName>
        <fullName evidence="2">Peptidase C39 domain-containing protein</fullName>
    </recommendedName>
</protein>
<evidence type="ECO:0000313" key="1">
    <source>
        <dbReference type="EMBL" id="KKN18778.1"/>
    </source>
</evidence>
<reference evidence="1" key="1">
    <citation type="journal article" date="2015" name="Nature">
        <title>Complex archaea that bridge the gap between prokaryotes and eukaryotes.</title>
        <authorList>
            <person name="Spang A."/>
            <person name="Saw J.H."/>
            <person name="Jorgensen S.L."/>
            <person name="Zaremba-Niedzwiedzka K."/>
            <person name="Martijn J."/>
            <person name="Lind A.E."/>
            <person name="van Eijk R."/>
            <person name="Schleper C."/>
            <person name="Guy L."/>
            <person name="Ettema T.J."/>
        </authorList>
    </citation>
    <scope>NUCLEOTIDE SEQUENCE</scope>
</reference>
<sequence>MVYQTKMQVVVQEELTGCGIAAVANIVGKSYADMKFIANEMGIYADDKSLWSETRYVRQLLSTMGYVVSEGEANFESWADLPDIALLAIKHHQEAGKDFWHWVTFKRIDGHDYVFDSASYLLSNIRTDFEIMQPKWFIEVVNT</sequence>
<dbReference type="AlphaFoldDB" id="A0A0F9RND3"/>
<name>A0A0F9RND3_9ZZZZ</name>
<comment type="caution">
    <text evidence="1">The sequence shown here is derived from an EMBL/GenBank/DDBJ whole genome shotgun (WGS) entry which is preliminary data.</text>
</comment>
<proteinExistence type="predicted"/>
<organism evidence="1">
    <name type="scientific">marine sediment metagenome</name>
    <dbReference type="NCBI Taxonomy" id="412755"/>
    <lineage>
        <taxon>unclassified sequences</taxon>
        <taxon>metagenomes</taxon>
        <taxon>ecological metagenomes</taxon>
    </lineage>
</organism>
<dbReference type="EMBL" id="LAZR01003396">
    <property type="protein sequence ID" value="KKN18778.1"/>
    <property type="molecule type" value="Genomic_DNA"/>
</dbReference>
<accession>A0A0F9RND3</accession>
<gene>
    <name evidence="1" type="ORF">LCGC14_0952390</name>
</gene>
<evidence type="ECO:0008006" key="2">
    <source>
        <dbReference type="Google" id="ProtNLM"/>
    </source>
</evidence>